<gene>
    <name evidence="5" type="ORF">BL253_08055</name>
</gene>
<evidence type="ECO:0000313" key="5">
    <source>
        <dbReference type="EMBL" id="ONH31623.1"/>
    </source>
</evidence>
<feature type="domain" description="Transcriptional regulator LacI/GalR-like sensor" evidence="4">
    <location>
        <begin position="2"/>
        <end position="61"/>
    </location>
</feature>
<evidence type="ECO:0000256" key="3">
    <source>
        <dbReference type="ARBA" id="ARBA00023163"/>
    </source>
</evidence>
<accession>A0A1V2IEK4</accession>
<comment type="caution">
    <text evidence="5">The sequence shown here is derived from an EMBL/GenBank/DDBJ whole genome shotgun (WGS) entry which is preliminary data.</text>
</comment>
<dbReference type="SUPFAM" id="SSF53822">
    <property type="entry name" value="Periplasmic binding protein-like I"/>
    <property type="match status" value="1"/>
</dbReference>
<keyword evidence="6" id="KW-1185">Reference proteome</keyword>
<reference evidence="6" key="1">
    <citation type="submission" date="2016-10" db="EMBL/GenBank/DDBJ databases">
        <title>Frankia sp. NRRL B-16386 Genome sequencing.</title>
        <authorList>
            <person name="Ghodhbane-Gtari F."/>
            <person name="Swanson E."/>
            <person name="Gueddou A."/>
            <person name="Hezbri K."/>
            <person name="Ktari K."/>
            <person name="Nouioui I."/>
            <person name="Morris K."/>
            <person name="Simpson S."/>
            <person name="Abebe-Akele F."/>
            <person name="Thomas K."/>
            <person name="Gtari M."/>
            <person name="Tisa L.S."/>
        </authorList>
    </citation>
    <scope>NUCLEOTIDE SEQUENCE [LARGE SCALE GENOMIC DNA]</scope>
    <source>
        <strain evidence="6">NRRL B-16386</strain>
    </source>
</reference>
<name>A0A1V2IEK4_9ACTN</name>
<sequence>MVGHDDSPIATMFVPALSTIRIETAALGRGFADFVLHLVDRRPLPTGLTAPRPVLVHRETS</sequence>
<dbReference type="InterPro" id="IPR046335">
    <property type="entry name" value="LacI/GalR-like_sensor"/>
</dbReference>
<dbReference type="STRING" id="1834516.BL253_08055"/>
<dbReference type="Pfam" id="PF13377">
    <property type="entry name" value="Peripla_BP_3"/>
    <property type="match status" value="1"/>
</dbReference>
<keyword evidence="1" id="KW-0805">Transcription regulation</keyword>
<evidence type="ECO:0000256" key="1">
    <source>
        <dbReference type="ARBA" id="ARBA00023015"/>
    </source>
</evidence>
<evidence type="ECO:0000259" key="4">
    <source>
        <dbReference type="Pfam" id="PF13377"/>
    </source>
</evidence>
<dbReference type="RefSeq" id="WP_338013698.1">
    <property type="nucleotide sequence ID" value="NZ_MOMC01000015.1"/>
</dbReference>
<dbReference type="EMBL" id="MOMC01000015">
    <property type="protein sequence ID" value="ONH31623.1"/>
    <property type="molecule type" value="Genomic_DNA"/>
</dbReference>
<evidence type="ECO:0000313" key="6">
    <source>
        <dbReference type="Proteomes" id="UP000188929"/>
    </source>
</evidence>
<evidence type="ECO:0000256" key="2">
    <source>
        <dbReference type="ARBA" id="ARBA00023125"/>
    </source>
</evidence>
<keyword evidence="2" id="KW-0238">DNA-binding</keyword>
<dbReference type="AlphaFoldDB" id="A0A1V2IEK4"/>
<organism evidence="5 6">
    <name type="scientific">Pseudofrankia asymbiotica</name>
    <dbReference type="NCBI Taxonomy" id="1834516"/>
    <lineage>
        <taxon>Bacteria</taxon>
        <taxon>Bacillati</taxon>
        <taxon>Actinomycetota</taxon>
        <taxon>Actinomycetes</taxon>
        <taxon>Frankiales</taxon>
        <taxon>Frankiaceae</taxon>
        <taxon>Pseudofrankia</taxon>
    </lineage>
</organism>
<proteinExistence type="predicted"/>
<keyword evidence="3" id="KW-0804">Transcription</keyword>
<dbReference type="InterPro" id="IPR028082">
    <property type="entry name" value="Peripla_BP_I"/>
</dbReference>
<protein>
    <recommendedName>
        <fullName evidence="4">Transcriptional regulator LacI/GalR-like sensor domain-containing protein</fullName>
    </recommendedName>
</protein>
<dbReference type="GO" id="GO:0003677">
    <property type="term" value="F:DNA binding"/>
    <property type="evidence" value="ECO:0007669"/>
    <property type="project" value="UniProtKB-KW"/>
</dbReference>
<dbReference type="Proteomes" id="UP000188929">
    <property type="component" value="Unassembled WGS sequence"/>
</dbReference>
<dbReference type="Gene3D" id="3.40.50.2300">
    <property type="match status" value="2"/>
</dbReference>